<dbReference type="InterPro" id="IPR011991">
    <property type="entry name" value="ArsR-like_HTH"/>
</dbReference>
<organism evidence="5">
    <name type="scientific">uncultured Spirochaetaceae bacterium</name>
    <dbReference type="NCBI Taxonomy" id="201186"/>
    <lineage>
        <taxon>Bacteria</taxon>
        <taxon>Pseudomonadati</taxon>
        <taxon>Spirochaetota</taxon>
        <taxon>Spirochaetia</taxon>
        <taxon>Spirochaetales</taxon>
        <taxon>Spirochaetaceae</taxon>
        <taxon>environmental samples</taxon>
    </lineage>
</organism>
<accession>A0A650F5B9</accession>
<keyword evidence="3" id="KW-0804">Transcription</keyword>
<evidence type="ECO:0000259" key="4">
    <source>
        <dbReference type="PROSITE" id="PS50987"/>
    </source>
</evidence>
<evidence type="ECO:0000256" key="1">
    <source>
        <dbReference type="ARBA" id="ARBA00023015"/>
    </source>
</evidence>
<dbReference type="AlphaFoldDB" id="A0A650F5B9"/>
<proteinExistence type="predicted"/>
<keyword evidence="1" id="KW-0805">Transcription regulation</keyword>
<sequence length="133" mass="14998">MEQEEAVLEIFKKANEYIPVFQAMADPERLLILLKLFYAGEQGKNVTELSSNTRLSRPAVSHHLKVLKASGIIESSKVGTQIYYTLKSTAKISFVQDLLEKLQEHLKIIGNNSEKMNDETLDRIIAKAHASLK</sequence>
<dbReference type="SUPFAM" id="SSF46785">
    <property type="entry name" value="Winged helix' DNA-binding domain"/>
    <property type="match status" value="1"/>
</dbReference>
<dbReference type="GO" id="GO:0003700">
    <property type="term" value="F:DNA-binding transcription factor activity"/>
    <property type="evidence" value="ECO:0007669"/>
    <property type="project" value="InterPro"/>
</dbReference>
<dbReference type="SMART" id="SM00418">
    <property type="entry name" value="HTH_ARSR"/>
    <property type="match status" value="1"/>
</dbReference>
<dbReference type="PRINTS" id="PR00778">
    <property type="entry name" value="HTHARSR"/>
</dbReference>
<dbReference type="Pfam" id="PF01022">
    <property type="entry name" value="HTH_5"/>
    <property type="match status" value="1"/>
</dbReference>
<evidence type="ECO:0000313" key="5">
    <source>
        <dbReference type="EMBL" id="QGT51385.1"/>
    </source>
</evidence>
<dbReference type="InterPro" id="IPR001845">
    <property type="entry name" value="HTH_ArsR_DNA-bd_dom"/>
</dbReference>
<dbReference type="PANTHER" id="PTHR33154">
    <property type="entry name" value="TRANSCRIPTIONAL REGULATOR, ARSR FAMILY"/>
    <property type="match status" value="1"/>
</dbReference>
<feature type="domain" description="HTH arsR-type" evidence="4">
    <location>
        <begin position="8"/>
        <end position="110"/>
    </location>
</feature>
<gene>
    <name evidence="5" type="primary">arsR</name>
    <name evidence="5" type="ORF">Unknown280_0770</name>
</gene>
<protein>
    <submittedName>
        <fullName evidence="5">Transcriptional regulator</fullName>
    </submittedName>
</protein>
<dbReference type="PANTHER" id="PTHR33154:SF33">
    <property type="entry name" value="TRANSCRIPTIONAL REPRESSOR SDPR"/>
    <property type="match status" value="1"/>
</dbReference>
<dbReference type="GO" id="GO:0003677">
    <property type="term" value="F:DNA binding"/>
    <property type="evidence" value="ECO:0007669"/>
    <property type="project" value="UniProtKB-KW"/>
</dbReference>
<evidence type="ECO:0000256" key="2">
    <source>
        <dbReference type="ARBA" id="ARBA00023125"/>
    </source>
</evidence>
<dbReference type="PROSITE" id="PS50987">
    <property type="entry name" value="HTH_ARSR_2"/>
    <property type="match status" value="1"/>
</dbReference>
<dbReference type="CDD" id="cd00090">
    <property type="entry name" value="HTH_ARSR"/>
    <property type="match status" value="1"/>
</dbReference>
<dbReference type="InterPro" id="IPR051081">
    <property type="entry name" value="HTH_MetalResp_TranReg"/>
</dbReference>
<dbReference type="EMBL" id="MN577574">
    <property type="protein sequence ID" value="QGT51385.1"/>
    <property type="molecule type" value="Genomic_DNA"/>
</dbReference>
<name>A0A650F5B9_9SPIO</name>
<reference evidence="5" key="1">
    <citation type="journal article" date="2020" name="J. ISSAAS">
        <title>Lactobacilli and other gastrointestinal microbiota of Peromyscus leucopus, reservoir host for agents of Lyme disease and other zoonoses in North America.</title>
        <authorList>
            <person name="Milovic A."/>
            <person name="Bassam K."/>
            <person name="Shao H."/>
            <person name="Chatzistamou I."/>
            <person name="Tufts D.M."/>
            <person name="Diuk-Wasser M."/>
            <person name="Barbour A.G."/>
        </authorList>
    </citation>
    <scope>NUCLEOTIDE SEQUENCE</scope>
    <source>
        <strain evidence="5">LL50</strain>
    </source>
</reference>
<dbReference type="Gene3D" id="1.10.10.10">
    <property type="entry name" value="Winged helix-like DNA-binding domain superfamily/Winged helix DNA-binding domain"/>
    <property type="match status" value="1"/>
</dbReference>
<dbReference type="InterPro" id="IPR036388">
    <property type="entry name" value="WH-like_DNA-bd_sf"/>
</dbReference>
<dbReference type="NCBIfam" id="NF033788">
    <property type="entry name" value="HTH_metalloreg"/>
    <property type="match status" value="1"/>
</dbReference>
<keyword evidence="2" id="KW-0238">DNA-binding</keyword>
<dbReference type="InterPro" id="IPR036390">
    <property type="entry name" value="WH_DNA-bd_sf"/>
</dbReference>
<evidence type="ECO:0000256" key="3">
    <source>
        <dbReference type="ARBA" id="ARBA00023163"/>
    </source>
</evidence>